<organism evidence="1 2">
    <name type="scientific">Desulfovibrio piger</name>
    <dbReference type="NCBI Taxonomy" id="901"/>
    <lineage>
        <taxon>Bacteria</taxon>
        <taxon>Pseudomonadati</taxon>
        <taxon>Thermodesulfobacteriota</taxon>
        <taxon>Desulfovibrionia</taxon>
        <taxon>Desulfovibrionales</taxon>
        <taxon>Desulfovibrionaceae</taxon>
        <taxon>Desulfovibrio</taxon>
    </lineage>
</organism>
<name>A0A1K1LGD0_9BACT</name>
<dbReference type="Proteomes" id="UP000186323">
    <property type="component" value="Chromosome I"/>
</dbReference>
<dbReference type="KEGG" id="dpg:DESPIGER_1944"/>
<dbReference type="OrthoDB" id="5447835at2"/>
<gene>
    <name evidence="1" type="ORF">DESPIGER_1944</name>
</gene>
<evidence type="ECO:0000313" key="2">
    <source>
        <dbReference type="Proteomes" id="UP000186323"/>
    </source>
</evidence>
<proteinExistence type="predicted"/>
<dbReference type="AlphaFoldDB" id="A0A1K1LGD0"/>
<dbReference type="EMBL" id="LT630450">
    <property type="protein sequence ID" value="SFV73769.1"/>
    <property type="molecule type" value="Genomic_DNA"/>
</dbReference>
<accession>A0A1K1LGD0</accession>
<dbReference type="RefSeq" id="WP_072335958.1">
    <property type="nucleotide sequence ID" value="NZ_CALJDE010000025.1"/>
</dbReference>
<reference evidence="2" key="1">
    <citation type="submission" date="2016-10" db="EMBL/GenBank/DDBJ databases">
        <authorList>
            <person name="Wegmann U."/>
        </authorList>
    </citation>
    <scope>NUCLEOTIDE SEQUENCE [LARGE SCALE GENOMIC DNA]</scope>
</reference>
<evidence type="ECO:0000313" key="1">
    <source>
        <dbReference type="EMBL" id="SFV73769.1"/>
    </source>
</evidence>
<keyword evidence="2" id="KW-1185">Reference proteome</keyword>
<sequence length="277" mass="32302">MNGRWSPERKAFLVRDLVRDYCQVYEGLEEQRRRFDHEGAVSYSSIRDLLGEAMRKGVFWRLKDTAHHLFRNSQSQTPDKDAILLWQYSGSRHPDGLVSQQPVEALIDWCVGYAFHECAKLREDAFQRQHYANRLAQLGRHQGVTAELYDPLRRLGEQTAESSSRELQRILHVLRHGLFLLLRYLEGQEDNTHLARWLVMEEARARAVFADLYDDLLSALYGSRPQRLYMLAAWDLLEAGRSEEARCMLECAARLGRLDAESLTLLRQLEQLQEEGR</sequence>
<protein>
    <submittedName>
        <fullName evidence="1">Uncharacterized protein</fullName>
    </submittedName>
</protein>